<proteinExistence type="inferred from homology"/>
<dbReference type="InterPro" id="IPR000387">
    <property type="entry name" value="Tyr_Pase_dom"/>
</dbReference>
<dbReference type="PROSITE" id="PS50056">
    <property type="entry name" value="TYR_PHOSPHATASE_2"/>
    <property type="match status" value="1"/>
</dbReference>
<dbReference type="AlphaFoldDB" id="A0A6M0Q561"/>
<dbReference type="Proteomes" id="UP000481043">
    <property type="component" value="Unassembled WGS sequence"/>
</dbReference>
<dbReference type="EMBL" id="JAAIWM010000002">
    <property type="protein sequence ID" value="NEY71481.1"/>
    <property type="molecule type" value="Genomic_DNA"/>
</dbReference>
<dbReference type="PANTHER" id="PTHR31126:SF1">
    <property type="entry name" value="TYROSINE SPECIFIC PROTEIN PHOSPHATASES DOMAIN-CONTAINING PROTEIN"/>
    <property type="match status" value="1"/>
</dbReference>
<name>A0A6M0Q561_9BACI</name>
<comment type="caution">
    <text evidence="3">The sequence shown here is derived from an EMBL/GenBank/DDBJ whole genome shotgun (WGS) entry which is preliminary data.</text>
</comment>
<feature type="domain" description="Tyrosine specific protein phosphatases" evidence="2">
    <location>
        <begin position="113"/>
        <end position="180"/>
    </location>
</feature>
<comment type="similarity">
    <text evidence="1">Belongs to the protein-tyrosine phosphatase family.</text>
</comment>
<dbReference type="SUPFAM" id="SSF52799">
    <property type="entry name" value="(Phosphotyrosine protein) phosphatases II"/>
    <property type="match status" value="1"/>
</dbReference>
<dbReference type="RefSeq" id="WP_163178930.1">
    <property type="nucleotide sequence ID" value="NZ_JAAIWM010000002.1"/>
</dbReference>
<reference evidence="3 4" key="1">
    <citation type="submission" date="2020-02" db="EMBL/GenBank/DDBJ databases">
        <title>Bacillus aquiflavi sp. nov., isolated from yellow water of strong flavor Chinese baijiu in Yibin region of China.</title>
        <authorList>
            <person name="Xie J."/>
        </authorList>
    </citation>
    <scope>NUCLEOTIDE SEQUENCE [LARGE SCALE GENOMIC DNA]</scope>
    <source>
        <strain evidence="3 4">SA4</strain>
    </source>
</reference>
<gene>
    <name evidence="3" type="ORF">G4D63_06955</name>
</gene>
<dbReference type="GO" id="GO:0004721">
    <property type="term" value="F:phosphoprotein phosphatase activity"/>
    <property type="evidence" value="ECO:0007669"/>
    <property type="project" value="InterPro"/>
</dbReference>
<dbReference type="InterPro" id="IPR026893">
    <property type="entry name" value="Tyr/Ser_Pase_IphP-type"/>
</dbReference>
<evidence type="ECO:0000313" key="4">
    <source>
        <dbReference type="Proteomes" id="UP000481043"/>
    </source>
</evidence>
<dbReference type="PANTHER" id="PTHR31126">
    <property type="entry name" value="TYROSINE-PROTEIN PHOSPHATASE"/>
    <property type="match status" value="1"/>
</dbReference>
<evidence type="ECO:0000256" key="1">
    <source>
        <dbReference type="ARBA" id="ARBA00009580"/>
    </source>
</evidence>
<dbReference type="Pfam" id="PF13350">
    <property type="entry name" value="Y_phosphatase3"/>
    <property type="match status" value="1"/>
</dbReference>
<dbReference type="InterPro" id="IPR029021">
    <property type="entry name" value="Prot-tyrosine_phosphatase-like"/>
</dbReference>
<accession>A0A6M0Q561</accession>
<organism evidence="3 4">
    <name type="scientific">Bacillus mesophilus</name>
    <dbReference type="NCBI Taxonomy" id="1808955"/>
    <lineage>
        <taxon>Bacteria</taxon>
        <taxon>Bacillati</taxon>
        <taxon>Bacillota</taxon>
        <taxon>Bacilli</taxon>
        <taxon>Bacillales</taxon>
        <taxon>Bacillaceae</taxon>
        <taxon>Bacillus</taxon>
    </lineage>
</organism>
<keyword evidence="4" id="KW-1185">Reference proteome</keyword>
<dbReference type="PROSITE" id="PS00383">
    <property type="entry name" value="TYR_PHOSPHATASE_1"/>
    <property type="match status" value="1"/>
</dbReference>
<protein>
    <submittedName>
        <fullName evidence="3">Tyrosine-protein phosphatase</fullName>
    </submittedName>
</protein>
<evidence type="ECO:0000313" key="3">
    <source>
        <dbReference type="EMBL" id="NEY71481.1"/>
    </source>
</evidence>
<dbReference type="InterPro" id="IPR016130">
    <property type="entry name" value="Tyr_Pase_AS"/>
</dbReference>
<sequence>MNKSDIHHIKFETVYNFRDIGGLKTKDGRWIKKGILFRSDDLSRLSPRDFVQLDQLNLQFICDLRTHNERKSKPDRLPQNYAKKIVHVPFHDPSQDYSRLQFMKLLIKDSKSLDFHKLIKDFYSNMATQRTGEIKEVFTQLSLSNNSPALIHCTGGKDRTGFIVALLQLLVGVEYESVIEHYLHSNDLIGPRMRRVERFVQLMSLFRVTPEQIKPLLIVEREYLDEVFHHLFTQYGTIENYLITACGVEKKTLSQLKKLILP</sequence>
<dbReference type="Gene3D" id="3.90.190.10">
    <property type="entry name" value="Protein tyrosine phosphatase superfamily"/>
    <property type="match status" value="1"/>
</dbReference>
<evidence type="ECO:0000259" key="2">
    <source>
        <dbReference type="PROSITE" id="PS50056"/>
    </source>
</evidence>